<gene>
    <name evidence="4" type="ORF">GCM10022242_25150</name>
</gene>
<dbReference type="EMBL" id="BAABAH010000008">
    <property type="protein sequence ID" value="GAA3822562.1"/>
    <property type="molecule type" value="Genomic_DNA"/>
</dbReference>
<dbReference type="InterPro" id="IPR000073">
    <property type="entry name" value="AB_hydrolase_1"/>
</dbReference>
<dbReference type="InterPro" id="IPR029058">
    <property type="entry name" value="AB_hydrolase_fold"/>
</dbReference>
<evidence type="ECO:0000313" key="5">
    <source>
        <dbReference type="Proteomes" id="UP001501821"/>
    </source>
</evidence>
<feature type="region of interest" description="Disordered" evidence="1">
    <location>
        <begin position="26"/>
        <end position="45"/>
    </location>
</feature>
<dbReference type="RefSeq" id="WP_344775901.1">
    <property type="nucleotide sequence ID" value="NZ_BAABAH010000008.1"/>
</dbReference>
<feature type="chain" id="PRO_5046694673" description="AB hydrolase-1 domain-containing protein" evidence="2">
    <location>
        <begin position="21"/>
        <end position="311"/>
    </location>
</feature>
<dbReference type="PANTHER" id="PTHR43798:SF33">
    <property type="entry name" value="HYDROLASE, PUTATIVE (AFU_ORTHOLOGUE AFUA_2G14860)-RELATED"/>
    <property type="match status" value="1"/>
</dbReference>
<dbReference type="InterPro" id="IPR050266">
    <property type="entry name" value="AB_hydrolase_sf"/>
</dbReference>
<comment type="caution">
    <text evidence="4">The sequence shown here is derived from an EMBL/GenBank/DDBJ whole genome shotgun (WGS) entry which is preliminary data.</text>
</comment>
<name>A0ABP7IND8_9ACTN</name>
<feature type="signal peptide" evidence="2">
    <location>
        <begin position="1"/>
        <end position="20"/>
    </location>
</feature>
<evidence type="ECO:0000256" key="1">
    <source>
        <dbReference type="SAM" id="MobiDB-lite"/>
    </source>
</evidence>
<dbReference type="Pfam" id="PF00561">
    <property type="entry name" value="Abhydrolase_1"/>
    <property type="match status" value="1"/>
</dbReference>
<feature type="domain" description="AB hydrolase-1" evidence="3">
    <location>
        <begin position="71"/>
        <end position="180"/>
    </location>
</feature>
<dbReference type="Proteomes" id="UP001501821">
    <property type="component" value="Unassembled WGS sequence"/>
</dbReference>
<evidence type="ECO:0000256" key="2">
    <source>
        <dbReference type="SAM" id="SignalP"/>
    </source>
</evidence>
<feature type="compositionally biased region" description="Low complexity" evidence="1">
    <location>
        <begin position="29"/>
        <end position="45"/>
    </location>
</feature>
<protein>
    <recommendedName>
        <fullName evidence="3">AB hydrolase-1 domain-containing protein</fullName>
    </recommendedName>
</protein>
<keyword evidence="2" id="KW-0732">Signal</keyword>
<organism evidence="4 5">
    <name type="scientific">Nocardioides panacisoli</name>
    <dbReference type="NCBI Taxonomy" id="627624"/>
    <lineage>
        <taxon>Bacteria</taxon>
        <taxon>Bacillati</taxon>
        <taxon>Actinomycetota</taxon>
        <taxon>Actinomycetes</taxon>
        <taxon>Propionibacteriales</taxon>
        <taxon>Nocardioidaceae</taxon>
        <taxon>Nocardioides</taxon>
    </lineage>
</organism>
<dbReference type="SUPFAM" id="SSF53474">
    <property type="entry name" value="alpha/beta-Hydrolases"/>
    <property type="match status" value="1"/>
</dbReference>
<evidence type="ECO:0000313" key="4">
    <source>
        <dbReference type="EMBL" id="GAA3822562.1"/>
    </source>
</evidence>
<dbReference type="Gene3D" id="3.40.50.1820">
    <property type="entry name" value="alpha/beta hydrolase"/>
    <property type="match status" value="1"/>
</dbReference>
<sequence length="311" mass="31998">MVAIRPTLAASAAAASLVLAGCGGDDTPSRSGGSPDPAASASTPASAVGHVDIGGRSLHYACVGAPVAGEPTILLLSGGNLGVDSWYPMAEDLGGSHHVCGFDRAGYGASDRAPGSRRTSSDTVDDLMAATSALDLAPPFLLVAHSAGAFEAVLMADRAPELLAGVVLVDPAGSHVDDAARAALPPERPHESPALAEERHFLTVESHDPSLNDEHLDIAASEREVSAALDRPGLLFGDLPVVVLQAPPPPYFRELPDAYVRAVDASADADNRQYAGETTDGTLVHVHHTSHMVMVDQPQAVLDAIDDVLAR</sequence>
<reference evidence="5" key="1">
    <citation type="journal article" date="2019" name="Int. J. Syst. Evol. Microbiol.">
        <title>The Global Catalogue of Microorganisms (GCM) 10K type strain sequencing project: providing services to taxonomists for standard genome sequencing and annotation.</title>
        <authorList>
            <consortium name="The Broad Institute Genomics Platform"/>
            <consortium name="The Broad Institute Genome Sequencing Center for Infectious Disease"/>
            <person name="Wu L."/>
            <person name="Ma J."/>
        </authorList>
    </citation>
    <scope>NUCLEOTIDE SEQUENCE [LARGE SCALE GENOMIC DNA]</scope>
    <source>
        <strain evidence="5">JCM 16953</strain>
    </source>
</reference>
<dbReference type="PANTHER" id="PTHR43798">
    <property type="entry name" value="MONOACYLGLYCEROL LIPASE"/>
    <property type="match status" value="1"/>
</dbReference>
<dbReference type="PROSITE" id="PS51257">
    <property type="entry name" value="PROKAR_LIPOPROTEIN"/>
    <property type="match status" value="1"/>
</dbReference>
<proteinExistence type="predicted"/>
<keyword evidence="5" id="KW-1185">Reference proteome</keyword>
<evidence type="ECO:0000259" key="3">
    <source>
        <dbReference type="Pfam" id="PF00561"/>
    </source>
</evidence>
<accession>A0ABP7IND8</accession>